<feature type="compositionally biased region" description="Basic and acidic residues" evidence="1">
    <location>
        <begin position="308"/>
        <end position="317"/>
    </location>
</feature>
<feature type="compositionally biased region" description="Low complexity" evidence="1">
    <location>
        <begin position="293"/>
        <end position="306"/>
    </location>
</feature>
<evidence type="ECO:0000313" key="3">
    <source>
        <dbReference type="Proteomes" id="UP000193920"/>
    </source>
</evidence>
<keyword evidence="3" id="KW-1185">Reference proteome</keyword>
<accession>A0A1Y2DZP3</accession>
<organism evidence="2 3">
    <name type="scientific">Neocallimastix californiae</name>
    <dbReference type="NCBI Taxonomy" id="1754190"/>
    <lineage>
        <taxon>Eukaryota</taxon>
        <taxon>Fungi</taxon>
        <taxon>Fungi incertae sedis</taxon>
        <taxon>Chytridiomycota</taxon>
        <taxon>Chytridiomycota incertae sedis</taxon>
        <taxon>Neocallimastigomycetes</taxon>
        <taxon>Neocallimastigales</taxon>
        <taxon>Neocallimastigaceae</taxon>
        <taxon>Neocallimastix</taxon>
    </lineage>
</organism>
<evidence type="ECO:0000256" key="1">
    <source>
        <dbReference type="SAM" id="MobiDB-lite"/>
    </source>
</evidence>
<feature type="region of interest" description="Disordered" evidence="1">
    <location>
        <begin position="278"/>
        <end position="394"/>
    </location>
</feature>
<proteinExistence type="predicted"/>
<feature type="compositionally biased region" description="Low complexity" evidence="1">
    <location>
        <begin position="63"/>
        <end position="75"/>
    </location>
</feature>
<gene>
    <name evidence="2" type="ORF">LY90DRAFT_700803</name>
</gene>
<dbReference type="Proteomes" id="UP000193920">
    <property type="component" value="Unassembled WGS sequence"/>
</dbReference>
<feature type="compositionally biased region" description="Basic residues" evidence="1">
    <location>
        <begin position="376"/>
        <end position="386"/>
    </location>
</feature>
<feature type="compositionally biased region" description="Basic residues" evidence="1">
    <location>
        <begin position="346"/>
        <end position="361"/>
    </location>
</feature>
<protein>
    <submittedName>
        <fullName evidence="2">Uncharacterized protein</fullName>
    </submittedName>
</protein>
<dbReference type="STRING" id="1754190.A0A1Y2DZP3"/>
<evidence type="ECO:0000313" key="2">
    <source>
        <dbReference type="EMBL" id="ORY64717.1"/>
    </source>
</evidence>
<sequence>MKDNMINSKLDIDDSKTLNDSHTVRINVVIDYFIEKDILINGEIKPKDDIEENNQKIGKNKNSKASSGKSTANKSNKSKKDTKTNGKKKKGKKKNEDDNSSYYFSYTIAGKIEGESDIIQYSNSVYQTFHDVDINLDFLKNLYNKQVEIKIWKLIPNDDERNASNDYLYRQIRTRNIMSACRKKDEYSSNQSSLINYNFSLIPIKPVYDSLQQLNFPFKSSFQIPIRTKYPFMNYESMNQQHNPINNNDIFGPNIFSNLSGDYFDEFNNTLHIRPHPHHFAIPEKATRKFRSYSKSQSRSQSPTRKNNSKERKENNHSKTKKKRYSTDESDESNDEDYSTDESRGKSKSKKGYRKNSKSNRTRSSSAKSSRISDKHIHKNKLKKKGKGDNLSKKKNEDQYELIGKTTLDICKLFFDECEVRKNIDYPLGEIKHFGFKLTLSEPLLSIKQRRCLNPIAVEIVSAKSMPPKPSTNQINYAMVAPTYCKFSYLDSEKEYKCLEEHRQENNKIIFNSVHLLLTGHIKEEELFNSLLYKKLNIEIHDRDYEVPKEKKYISNRFDYVESYRTTYMPNIVYGVASFSLAPLVTGIKELTLISPVKTNFHLKYKGSDFVDNINYLEYGTSLKIKISVTYPIVKNIISNLNEITNFDFSRIIIIADKSDNQNISKLIRIITEFNIKEFFRYEFEKKKKSLSNEANKQKNKVDFDKSKTIINKKILKINKNDDKEWSSNSICNSISNCDNISINSINDKNKLCNDNPMDFIENYDIEAFRIDKELLNDSELGVITGFHIFDQEHHMIFLEGPKKILQNIRDILNSNEFIKFKTFHSPKLTFYKRIWSSIYISPIYVYLRDSIKSLLTMNSTYLKCHTPKIALETLKLLEMIDECNSMEEINSKVLFPSYEQLSSLIGTLGNNVTTYEILLQLNTHQEQNITSYYTPNIEEESVEISQKKGINNFKRIDNINYLYLDLIKKRINREPNFIKQNIDKFPNESYPKGERVYGNEGIPYNYSIQYLNSTELRKKILQEEYSKYIKVLIHSYNKKYNSQNFEIYNSDK</sequence>
<comment type="caution">
    <text evidence="2">The sequence shown here is derived from an EMBL/GenBank/DDBJ whole genome shotgun (WGS) entry which is preliminary data.</text>
</comment>
<reference evidence="2 3" key="1">
    <citation type="submission" date="2016-08" db="EMBL/GenBank/DDBJ databases">
        <title>A Parts List for Fungal Cellulosomes Revealed by Comparative Genomics.</title>
        <authorList>
            <consortium name="DOE Joint Genome Institute"/>
            <person name="Haitjema C.H."/>
            <person name="Gilmore S.P."/>
            <person name="Henske J.K."/>
            <person name="Solomon K.V."/>
            <person name="De Groot R."/>
            <person name="Kuo A."/>
            <person name="Mondo S.J."/>
            <person name="Salamov A.A."/>
            <person name="Labutti K."/>
            <person name="Zhao Z."/>
            <person name="Chiniquy J."/>
            <person name="Barry K."/>
            <person name="Brewer H.M."/>
            <person name="Purvine S.O."/>
            <person name="Wright A.T."/>
            <person name="Boxma B."/>
            <person name="Van Alen T."/>
            <person name="Hackstein J.H."/>
            <person name="Baker S.E."/>
            <person name="Grigoriev I.V."/>
            <person name="O'Malley M.A."/>
        </authorList>
    </citation>
    <scope>NUCLEOTIDE SEQUENCE [LARGE SCALE GENOMIC DNA]</scope>
    <source>
        <strain evidence="2 3">G1</strain>
    </source>
</reference>
<dbReference type="AlphaFoldDB" id="A0A1Y2DZP3"/>
<dbReference type="PANTHER" id="PTHR33667:SF7">
    <property type="entry name" value="RIKEN CDNA 1810020O05 GENE"/>
    <property type="match status" value="1"/>
</dbReference>
<feature type="region of interest" description="Disordered" evidence="1">
    <location>
        <begin position="51"/>
        <end position="97"/>
    </location>
</feature>
<dbReference type="EMBL" id="MCOG01000053">
    <property type="protein sequence ID" value="ORY64717.1"/>
    <property type="molecule type" value="Genomic_DNA"/>
</dbReference>
<dbReference type="OrthoDB" id="2147673at2759"/>
<dbReference type="PANTHER" id="PTHR33667">
    <property type="entry name" value="SI:DKEY-57N24.6"/>
    <property type="match status" value="1"/>
</dbReference>
<name>A0A1Y2DZP3_9FUNG</name>
<feature type="compositionally biased region" description="Acidic residues" evidence="1">
    <location>
        <begin position="328"/>
        <end position="340"/>
    </location>
</feature>